<evidence type="ECO:0000256" key="2">
    <source>
        <dbReference type="SAM" id="MobiDB-lite"/>
    </source>
</evidence>
<dbReference type="InterPro" id="IPR016187">
    <property type="entry name" value="CTDL_fold"/>
</dbReference>
<feature type="domain" description="C-type lectin" evidence="3">
    <location>
        <begin position="289"/>
        <end position="407"/>
    </location>
</feature>
<proteinExistence type="predicted"/>
<dbReference type="PROSITE" id="PS50041">
    <property type="entry name" value="C_TYPE_LECTIN_2"/>
    <property type="match status" value="8"/>
</dbReference>
<accession>A0A8J7T950</accession>
<dbReference type="FunFam" id="3.10.100.10:FF:000170">
    <property type="entry name" value="Predicted protein"/>
    <property type="match status" value="1"/>
</dbReference>
<feature type="domain" description="C-type lectin" evidence="3">
    <location>
        <begin position="895"/>
        <end position="1011"/>
    </location>
</feature>
<dbReference type="InterPro" id="IPR018378">
    <property type="entry name" value="C-type_lectin_CS"/>
</dbReference>
<feature type="region of interest" description="Disordered" evidence="2">
    <location>
        <begin position="558"/>
        <end position="578"/>
    </location>
</feature>
<dbReference type="PANTHER" id="PTHR22803">
    <property type="entry name" value="MANNOSE, PHOSPHOLIPASE, LECTIN RECEPTOR RELATED"/>
    <property type="match status" value="1"/>
</dbReference>
<dbReference type="AlphaFoldDB" id="A0A8J7T950"/>
<name>A0A8J7T950_ATRSP</name>
<dbReference type="CDD" id="cd00037">
    <property type="entry name" value="CLECT"/>
    <property type="match status" value="8"/>
</dbReference>
<dbReference type="InterPro" id="IPR016186">
    <property type="entry name" value="C-type_lectin-like/link_sf"/>
</dbReference>
<keyword evidence="1" id="KW-1015">Disulfide bond</keyword>
<dbReference type="FunFam" id="3.10.100.10:FF:000120">
    <property type="entry name" value="Predicted protein"/>
    <property type="match status" value="1"/>
</dbReference>
<feature type="non-terminal residue" evidence="4">
    <location>
        <position position="1"/>
    </location>
</feature>
<dbReference type="PROSITE" id="PS00615">
    <property type="entry name" value="C_TYPE_LECTIN_1"/>
    <property type="match status" value="4"/>
</dbReference>
<dbReference type="SMART" id="SM00034">
    <property type="entry name" value="CLECT"/>
    <property type="match status" value="8"/>
</dbReference>
<dbReference type="SUPFAM" id="SSF56436">
    <property type="entry name" value="C-type lectin-like"/>
    <property type="match status" value="8"/>
</dbReference>
<feature type="compositionally biased region" description="Pro residues" evidence="2">
    <location>
        <begin position="562"/>
        <end position="576"/>
    </location>
</feature>
<dbReference type="Pfam" id="PF00059">
    <property type="entry name" value="Lectin_C"/>
    <property type="match status" value="8"/>
</dbReference>
<feature type="domain" description="C-type lectin" evidence="3">
    <location>
        <begin position="1035"/>
        <end position="1156"/>
    </location>
</feature>
<dbReference type="InterPro" id="IPR050111">
    <property type="entry name" value="C-type_lectin/snaclec_domain"/>
</dbReference>
<feature type="domain" description="C-type lectin" evidence="3">
    <location>
        <begin position="590"/>
        <end position="693"/>
    </location>
</feature>
<dbReference type="EMBL" id="JAAWVO010018359">
    <property type="protein sequence ID" value="MBN3314884.1"/>
    <property type="molecule type" value="Genomic_DNA"/>
</dbReference>
<feature type="domain" description="C-type lectin" evidence="3">
    <location>
        <begin position="6"/>
        <end position="123"/>
    </location>
</feature>
<reference evidence="4" key="1">
    <citation type="journal article" date="2021" name="Cell">
        <title>Tracing the genetic footprints of vertebrate landing in non-teleost ray-finned fishes.</title>
        <authorList>
            <person name="Bi X."/>
            <person name="Wang K."/>
            <person name="Yang L."/>
            <person name="Pan H."/>
            <person name="Jiang H."/>
            <person name="Wei Q."/>
            <person name="Fang M."/>
            <person name="Yu H."/>
            <person name="Zhu C."/>
            <person name="Cai Y."/>
            <person name="He Y."/>
            <person name="Gan X."/>
            <person name="Zeng H."/>
            <person name="Yu D."/>
            <person name="Zhu Y."/>
            <person name="Jiang H."/>
            <person name="Qiu Q."/>
            <person name="Yang H."/>
            <person name="Zhang Y.E."/>
            <person name="Wang W."/>
            <person name="Zhu M."/>
            <person name="He S."/>
            <person name="Zhang G."/>
        </authorList>
    </citation>
    <scope>NUCLEOTIDE SEQUENCE</scope>
    <source>
        <strain evidence="4">Allg_001</strain>
    </source>
</reference>
<evidence type="ECO:0000313" key="4">
    <source>
        <dbReference type="EMBL" id="MBN3314884.1"/>
    </source>
</evidence>
<evidence type="ECO:0000259" key="3">
    <source>
        <dbReference type="PROSITE" id="PS50041"/>
    </source>
</evidence>
<evidence type="ECO:0000313" key="5">
    <source>
        <dbReference type="Proteomes" id="UP000736164"/>
    </source>
</evidence>
<dbReference type="PRINTS" id="PR01504">
    <property type="entry name" value="PNCREATITSAP"/>
</dbReference>
<gene>
    <name evidence="4" type="primary">Mrc1_3</name>
    <name evidence="4" type="ORF">GTO95_0011599</name>
</gene>
<feature type="domain" description="C-type lectin" evidence="3">
    <location>
        <begin position="730"/>
        <end position="871"/>
    </location>
</feature>
<dbReference type="Proteomes" id="UP000736164">
    <property type="component" value="Unassembled WGS sequence"/>
</dbReference>
<feature type="domain" description="C-type lectin" evidence="3">
    <location>
        <begin position="435"/>
        <end position="553"/>
    </location>
</feature>
<keyword evidence="5" id="KW-1185">Reference proteome</keyword>
<feature type="domain" description="C-type lectin" evidence="3">
    <location>
        <begin position="148"/>
        <end position="264"/>
    </location>
</feature>
<dbReference type="Gene3D" id="3.10.100.10">
    <property type="entry name" value="Mannose-Binding Protein A, subunit A"/>
    <property type="match status" value="8"/>
</dbReference>
<organism evidence="4 5">
    <name type="scientific">Atractosteus spatula</name>
    <name type="common">Alligator gar</name>
    <name type="synonym">Lepisosteus spatula</name>
    <dbReference type="NCBI Taxonomy" id="7917"/>
    <lineage>
        <taxon>Eukaryota</taxon>
        <taxon>Metazoa</taxon>
        <taxon>Chordata</taxon>
        <taxon>Craniata</taxon>
        <taxon>Vertebrata</taxon>
        <taxon>Euteleostomi</taxon>
        <taxon>Actinopterygii</taxon>
        <taxon>Neopterygii</taxon>
        <taxon>Holostei</taxon>
        <taxon>Semionotiformes</taxon>
        <taxon>Lepisosteidae</taxon>
        <taxon>Atractosteus</taxon>
    </lineage>
</organism>
<dbReference type="InterPro" id="IPR001304">
    <property type="entry name" value="C-type_lectin-like"/>
</dbReference>
<protein>
    <submittedName>
        <fullName evidence="4">MRC1 protein</fullName>
    </submittedName>
</protein>
<feature type="non-terminal residue" evidence="4">
    <location>
        <position position="1171"/>
    </location>
</feature>
<dbReference type="FunFam" id="3.10.100.10:FF:000139">
    <property type="entry name" value="Uncharacterized protein"/>
    <property type="match status" value="1"/>
</dbReference>
<evidence type="ECO:0000256" key="1">
    <source>
        <dbReference type="ARBA" id="ARBA00023157"/>
    </source>
</evidence>
<comment type="caution">
    <text evidence="4">The sequence shown here is derived from an EMBL/GenBank/DDBJ whole genome shotgun (WGS) entry which is preliminary data.</text>
</comment>
<sequence>WVSNPFNEFCYLFQSLSMKTWADARSDCLNQGGDLVSITEPYEQVFIQDQIASVPTGAYLWMGGHDSVVEGGWEWADNSPFRYINWHAGNPDDYYGEDCLDIRIRDGYWNDDNCQHLRGYICKRRGNMPPEEHPHEEMRCAGPDWHEFGDFCYKPFVNELTWQNAHDRCRAVGADLVSIMSLTEQSWLESYLYLATGDVWIGLNDRKINNFFTWSDDHPVKFTYWAVGEPSSENVNSEHCVKMLHQSGRWADVSCSEFNTYICKKAKDHYPAPSIPPTVYGCQEGWDAYGYSCYWFEEVPRRWSEAKNFCHGKNSNLLHIMDIYEQSHFTVKLAGLSGFWWIGLRARGNTTGGVDYIWESGAPVTFTHWDRGQPDSGDGSCVSMTSGPAGGFWNDKSCEESFPFVCEAARDGISPPAPTVPPAAGCEGGWTSLSHFRDCYGVSDNSMKLSWQAARENCIARGAELVSIHSAEVEQFLSTHSAGKSKWIGLQRNAVGGGYQWSDGSPLGYTNWGPGEPSDHQGREDCVEMVSSSNATSWWNDLNCDAVHNWICVIPKGRKPESPPTPPPHQPAPECGPNPNWIRRPKTDICYLYNDTHHTDFYTALVDCYEQGALLVSIADKEEQSYLTSVVWKADSAWIGLKVLGIAGEEYMWVDFSPVTFVNWAKDEPNNANGEEQCVQMKRHPGTWNDVNCGMPAGGYVCKKYVGSHHTPPPPTPAWPGHCPEGWLLFGNKCFLFKGKLHGEDALKANWTFARDWCRAQKGDLAVISDQYENDFVASYLLDIEMSVWIGFSDTHHEGKFTWCDGSQVTYTNWAGGEPNNNGEKGSLVTRSYVRLSPFHQEHCTMMNHNSLVTGRWVDSECHLHGGFVCYMQKSSSIPEPPAPMNPCPAGYTKWRNNCYKLVAEPKSWGMAQAACEAEQGNLASIDQSYDQAFVAGAVLRGRGDAWIGLGRQGNSTYTWTDGWPVFFTHWGPGEPTNHEGEGCVAISGSYFFHGTWNDTDCNIAQPYICKISSEKPPPTPAPGNGKCNLGWHSYGRYCYLVDSQEKGQSWPNARHVCRQMHAELASIHSRAEVEFLMKLNFTKYHNLWIGLTKDSSYGWAWTDMSSLGFINWAPGEPNELFHPGGGGVEQCVEMNIEDGRWNDDNCLQERGFVCRSLQSRSSGGCPPSPD</sequence>
<dbReference type="FunFam" id="3.10.100.10:FF:000031">
    <property type="entry name" value="macrophage mannose receptor 1"/>
    <property type="match status" value="1"/>
</dbReference>
<dbReference type="FunFam" id="3.10.100.10:FF:000109">
    <property type="entry name" value="Uncharacterized protein"/>
    <property type="match status" value="2"/>
</dbReference>